<proteinExistence type="predicted"/>
<dbReference type="Proteomes" id="UP000694865">
    <property type="component" value="Unplaced"/>
</dbReference>
<gene>
    <name evidence="3" type="primary">LOC100371122</name>
</gene>
<dbReference type="GeneID" id="100371122"/>
<dbReference type="RefSeq" id="XP_006819982.1">
    <property type="nucleotide sequence ID" value="XM_006819919.1"/>
</dbReference>
<dbReference type="Pfam" id="PF00147">
    <property type="entry name" value="Fibrinogen_C"/>
    <property type="match status" value="1"/>
</dbReference>
<dbReference type="InterPro" id="IPR002181">
    <property type="entry name" value="Fibrinogen_a/b/g_C_dom"/>
</dbReference>
<dbReference type="SMART" id="SM00186">
    <property type="entry name" value="FBG"/>
    <property type="match status" value="1"/>
</dbReference>
<dbReference type="PROSITE" id="PS51406">
    <property type="entry name" value="FIBRINOGEN_C_2"/>
    <property type="match status" value="1"/>
</dbReference>
<evidence type="ECO:0000313" key="3">
    <source>
        <dbReference type="RefSeq" id="XP_006819982.1"/>
    </source>
</evidence>
<reference evidence="3" key="1">
    <citation type="submission" date="2025-08" db="UniProtKB">
        <authorList>
            <consortium name="RefSeq"/>
        </authorList>
    </citation>
    <scope>IDENTIFICATION</scope>
    <source>
        <tissue evidence="3">Testes</tissue>
    </source>
</reference>
<protein>
    <submittedName>
        <fullName evidence="3">Angiopoietin-related protein 1-like</fullName>
    </submittedName>
</protein>
<feature type="domain" description="Fibrinogen C-terminal" evidence="1">
    <location>
        <begin position="24"/>
        <end position="213"/>
    </location>
</feature>
<dbReference type="SUPFAM" id="SSF56496">
    <property type="entry name" value="Fibrinogen C-terminal domain-like"/>
    <property type="match status" value="1"/>
</dbReference>
<dbReference type="InterPro" id="IPR014716">
    <property type="entry name" value="Fibrinogen_a/b/g_C_1"/>
</dbReference>
<evidence type="ECO:0000313" key="2">
    <source>
        <dbReference type="Proteomes" id="UP000694865"/>
    </source>
</evidence>
<sequence length="213" mass="24447">MNGKNFNTNTKNTEINRTTFQDTKIIVSFFKDCQDVYDAGHTTSGVYTIWPLGASRAFPVDCEMKNGNGWTIIQRRYSEGFGEVYGEFWLGNDNLFYLTNGNGKQYELRVDLTDWRANSTQAIYSGFRIEDAFNRYRLWLSFYGGAAGDSMSISNGAQFSTFDSDNDDVINADYGKRYSGGWWYSMWFSDDHTANLNGKFYDNGDYNIKQIMS</sequence>
<dbReference type="InterPro" id="IPR036056">
    <property type="entry name" value="Fibrinogen-like_C"/>
</dbReference>
<organism evidence="2 3">
    <name type="scientific">Saccoglossus kowalevskii</name>
    <name type="common">Acorn worm</name>
    <dbReference type="NCBI Taxonomy" id="10224"/>
    <lineage>
        <taxon>Eukaryota</taxon>
        <taxon>Metazoa</taxon>
        <taxon>Hemichordata</taxon>
        <taxon>Enteropneusta</taxon>
        <taxon>Harrimaniidae</taxon>
        <taxon>Saccoglossus</taxon>
    </lineage>
</organism>
<keyword evidence="2" id="KW-1185">Reference proteome</keyword>
<dbReference type="InterPro" id="IPR050373">
    <property type="entry name" value="Fibrinogen_C-term_domain"/>
</dbReference>
<evidence type="ECO:0000259" key="1">
    <source>
        <dbReference type="PROSITE" id="PS51406"/>
    </source>
</evidence>
<name>A0ABM0MIZ1_SACKO</name>
<dbReference type="PANTHER" id="PTHR19143">
    <property type="entry name" value="FIBRINOGEN/TENASCIN/ANGIOPOEITIN"/>
    <property type="match status" value="1"/>
</dbReference>
<dbReference type="Gene3D" id="3.90.215.10">
    <property type="entry name" value="Gamma Fibrinogen, chain A, domain 1"/>
    <property type="match status" value="1"/>
</dbReference>
<accession>A0ABM0MIZ1</accession>